<feature type="compositionally biased region" description="Basic residues" evidence="1">
    <location>
        <begin position="61"/>
        <end position="76"/>
    </location>
</feature>
<dbReference type="Gene3D" id="1.20.5.320">
    <property type="entry name" value="6-Phosphogluconate Dehydrogenase, domain 3"/>
    <property type="match status" value="1"/>
</dbReference>
<comment type="caution">
    <text evidence="2">The sequence shown here is derived from an EMBL/GenBank/DDBJ whole genome shotgun (WGS) entry which is preliminary data.</text>
</comment>
<evidence type="ECO:0000313" key="3">
    <source>
        <dbReference type="Proteomes" id="UP000029585"/>
    </source>
</evidence>
<feature type="non-terminal residue" evidence="2">
    <location>
        <position position="1"/>
    </location>
</feature>
<proteinExistence type="predicted"/>
<dbReference type="Pfam" id="PF01391">
    <property type="entry name" value="Collagen"/>
    <property type="match status" value="1"/>
</dbReference>
<feature type="compositionally biased region" description="Low complexity" evidence="1">
    <location>
        <begin position="77"/>
        <end position="90"/>
    </location>
</feature>
<dbReference type="GO" id="GO:0005615">
    <property type="term" value="C:extracellular space"/>
    <property type="evidence" value="ECO:0007669"/>
    <property type="project" value="TreeGrafter"/>
</dbReference>
<evidence type="ECO:0008006" key="4">
    <source>
        <dbReference type="Google" id="ProtNLM"/>
    </source>
</evidence>
<gene>
    <name evidence="2" type="ORF">HMPREF9460_00377</name>
</gene>
<dbReference type="EMBL" id="ADLO01000011">
    <property type="protein sequence ID" value="KGF57202.1"/>
    <property type="molecule type" value="Genomic_DNA"/>
</dbReference>
<dbReference type="InterPro" id="IPR050149">
    <property type="entry name" value="Collagen_superfamily"/>
</dbReference>
<keyword evidence="3" id="KW-1185">Reference proteome</keyword>
<dbReference type="InterPro" id="IPR008160">
    <property type="entry name" value="Collagen"/>
</dbReference>
<protein>
    <recommendedName>
        <fullName evidence="4">BclA C-terminal domain-containing protein</fullName>
    </recommendedName>
</protein>
<feature type="region of interest" description="Disordered" evidence="1">
    <location>
        <begin position="1"/>
        <end position="146"/>
    </location>
</feature>
<evidence type="ECO:0000313" key="2">
    <source>
        <dbReference type="EMBL" id="KGF57202.1"/>
    </source>
</evidence>
<sequence>GGTDGPPGRRRSAGPHRALWNHGAAGPCRRPRSPGCAWAYRPSGYPGHGRPHRAAGASRPSRSHRAPGSPGRRRTNRPAGAAGATGPTGPQGIRGMDGPTGPQGLPGPAGATGPQGPQGAAGPTGPQGTPGATGPTGPAGGPGEDVFASYYSDVRSVPNNGQIPLYELLNDPTGNITLSGTQQLRLQPGYYQVFFDVFVILASPGYLQITPSFNGQARIDLGIYFRTAGSDSTAGGARALSFYAPAPTTFSLTYSSSVDGRNVQTGLVIQKMNRASG</sequence>
<dbReference type="GO" id="GO:0030020">
    <property type="term" value="F:extracellular matrix structural constituent conferring tensile strength"/>
    <property type="evidence" value="ECO:0007669"/>
    <property type="project" value="TreeGrafter"/>
</dbReference>
<dbReference type="HOGENOM" id="CLU_035122_1_0_9"/>
<name>A0A096CQX8_FLAPL</name>
<dbReference type="AlphaFoldDB" id="A0A096CQX8"/>
<dbReference type="GO" id="GO:0031012">
    <property type="term" value="C:extracellular matrix"/>
    <property type="evidence" value="ECO:0007669"/>
    <property type="project" value="TreeGrafter"/>
</dbReference>
<dbReference type="GO" id="GO:0030198">
    <property type="term" value="P:extracellular matrix organization"/>
    <property type="evidence" value="ECO:0007669"/>
    <property type="project" value="TreeGrafter"/>
</dbReference>
<dbReference type="PANTHER" id="PTHR24023:SF1034">
    <property type="entry name" value="COLLAGEN ALPHA-1(XVIII) CHAIN"/>
    <property type="match status" value="1"/>
</dbReference>
<feature type="compositionally biased region" description="Low complexity" evidence="1">
    <location>
        <begin position="99"/>
        <end position="136"/>
    </location>
</feature>
<accession>A0A096CQX8</accession>
<dbReference type="Proteomes" id="UP000029585">
    <property type="component" value="Unassembled WGS sequence"/>
</dbReference>
<dbReference type="eggNOG" id="COG2931">
    <property type="taxonomic scope" value="Bacteria"/>
</dbReference>
<dbReference type="PATRIC" id="fig|742738.3.peg.395"/>
<evidence type="ECO:0000256" key="1">
    <source>
        <dbReference type="SAM" id="MobiDB-lite"/>
    </source>
</evidence>
<reference evidence="2 3" key="1">
    <citation type="submission" date="2011-08" db="EMBL/GenBank/DDBJ databases">
        <title>The Genome Sequence of Clostridium orbiscindens 1_3_50AFAA.</title>
        <authorList>
            <consortium name="The Broad Institute Genome Sequencing Platform"/>
            <person name="Earl A."/>
            <person name="Ward D."/>
            <person name="Feldgarden M."/>
            <person name="Gevers D."/>
            <person name="Daigneault M."/>
            <person name="Strauss J."/>
            <person name="Allen-Vercoe E."/>
            <person name="Young S.K."/>
            <person name="Zeng Q."/>
            <person name="Gargeya S."/>
            <person name="Fitzgerald M."/>
            <person name="Haas B."/>
            <person name="Abouelleil A."/>
            <person name="Alvarado L."/>
            <person name="Arachchi H.M."/>
            <person name="Berlin A."/>
            <person name="Brown A."/>
            <person name="Chapman S.B."/>
            <person name="Chen Z."/>
            <person name="Dunbar C."/>
            <person name="Freedman E."/>
            <person name="Gearin G."/>
            <person name="Gellesch M."/>
            <person name="Goldberg J."/>
            <person name="Griggs A."/>
            <person name="Gujja S."/>
            <person name="Heiman D."/>
            <person name="Howarth C."/>
            <person name="Larson L."/>
            <person name="Lui A."/>
            <person name="MacDonald P.J.P."/>
            <person name="Montmayeur A."/>
            <person name="Murphy C."/>
            <person name="Neiman D."/>
            <person name="Pearson M."/>
            <person name="Priest M."/>
            <person name="Roberts A."/>
            <person name="Saif S."/>
            <person name="Shea T."/>
            <person name="Shenoy N."/>
            <person name="Sisk P."/>
            <person name="Stolte C."/>
            <person name="Sykes S."/>
            <person name="Wortman J."/>
            <person name="Nusbaum C."/>
            <person name="Birren B."/>
        </authorList>
    </citation>
    <scope>NUCLEOTIDE SEQUENCE [LARGE SCALE GENOMIC DNA]</scope>
    <source>
        <strain evidence="2 3">1_3_50AFAA</strain>
    </source>
</reference>
<dbReference type="PANTHER" id="PTHR24023">
    <property type="entry name" value="COLLAGEN ALPHA"/>
    <property type="match status" value="1"/>
</dbReference>
<organism evidence="2 3">
    <name type="scientific">Flavonifractor plautii 1_3_50AFAA</name>
    <dbReference type="NCBI Taxonomy" id="742738"/>
    <lineage>
        <taxon>Bacteria</taxon>
        <taxon>Bacillati</taxon>
        <taxon>Bacillota</taxon>
        <taxon>Clostridia</taxon>
        <taxon>Eubacteriales</taxon>
        <taxon>Oscillospiraceae</taxon>
        <taxon>Flavonifractor</taxon>
    </lineage>
</organism>